<protein>
    <submittedName>
        <fullName evidence="1">Uncharacterized protein</fullName>
    </submittedName>
</protein>
<evidence type="ECO:0000313" key="1">
    <source>
        <dbReference type="EMBL" id="EEQ63247.1"/>
    </source>
</evidence>
<sequence>MVIVCMALGAGITQTNDCLQKSANHSLGTLNTNFKLLPATSV</sequence>
<dbReference type="HOGENOM" id="CLU_3252486_0_0_7"/>
<name>C5EZD2_9HELI</name>
<organism evidence="1 2">
    <name type="scientific">Helicobacter pullorum MIT 98-5489</name>
    <dbReference type="NCBI Taxonomy" id="537972"/>
    <lineage>
        <taxon>Bacteria</taxon>
        <taxon>Pseudomonadati</taxon>
        <taxon>Campylobacterota</taxon>
        <taxon>Epsilonproteobacteria</taxon>
        <taxon>Campylobacterales</taxon>
        <taxon>Helicobacteraceae</taxon>
        <taxon>Helicobacter</taxon>
    </lineage>
</organism>
<accession>C5EZD2</accession>
<reference evidence="2" key="1">
    <citation type="journal article" date="2014" name="Genome Announc.">
        <title>Draft genome sequences of six enterohepatic helicobacter species isolated from humans and one from rhesus macaques.</title>
        <authorList>
            <person name="Shen Z."/>
            <person name="Sheh A."/>
            <person name="Young S.K."/>
            <person name="Abouelliel A."/>
            <person name="Ward D.V."/>
            <person name="Earl A.M."/>
            <person name="Fox J.G."/>
        </authorList>
    </citation>
    <scope>NUCLEOTIDE SEQUENCE [LARGE SCALE GENOMIC DNA]</scope>
    <source>
        <strain evidence="2">MIT 98-5489</strain>
    </source>
</reference>
<proteinExistence type="predicted"/>
<dbReference type="AlphaFoldDB" id="C5EZD2"/>
<evidence type="ECO:0000313" key="2">
    <source>
        <dbReference type="Proteomes" id="UP000003953"/>
    </source>
</evidence>
<gene>
    <name evidence="1" type="ORF">HPMG_00704</name>
</gene>
<keyword evidence="2" id="KW-1185">Reference proteome</keyword>
<dbReference type="Proteomes" id="UP000003953">
    <property type="component" value="Unassembled WGS sequence"/>
</dbReference>
<dbReference type="EMBL" id="DS990442">
    <property type="protein sequence ID" value="EEQ63247.1"/>
    <property type="molecule type" value="Genomic_DNA"/>
</dbReference>